<dbReference type="PANTHER" id="PTHR36923">
    <property type="entry name" value="FERREDOXIN"/>
    <property type="match status" value="1"/>
</dbReference>
<evidence type="ECO:0000256" key="3">
    <source>
        <dbReference type="ARBA" id="ARBA00022723"/>
    </source>
</evidence>
<dbReference type="InterPro" id="IPR051269">
    <property type="entry name" value="Fe-S_cluster_ET"/>
</dbReference>
<dbReference type="SUPFAM" id="SSF54862">
    <property type="entry name" value="4Fe-4S ferredoxins"/>
    <property type="match status" value="1"/>
</dbReference>
<evidence type="ECO:0000313" key="10">
    <source>
        <dbReference type="Proteomes" id="UP001187143"/>
    </source>
</evidence>
<keyword evidence="6 8" id="KW-0411">Iron-sulfur</keyword>
<evidence type="ECO:0000256" key="1">
    <source>
        <dbReference type="ARBA" id="ARBA00001927"/>
    </source>
</evidence>
<comment type="function">
    <text evidence="8">Ferredoxins are iron-sulfur proteins that transfer electrons in a wide variety of metabolic reactions.</text>
</comment>
<keyword evidence="5 8" id="KW-0408">Iron</keyword>
<evidence type="ECO:0000256" key="5">
    <source>
        <dbReference type="ARBA" id="ARBA00023004"/>
    </source>
</evidence>
<keyword evidence="3 8" id="KW-0479">Metal-binding</keyword>
<keyword evidence="4 8" id="KW-0249">Electron transport</keyword>
<sequence length="68" mass="7325">MRVEVDPRRCCGYRVCVDIAPSVFQINSLGKASVITNDLSPQVEGAVKEAAHECPGSAISIHQASTRR</sequence>
<evidence type="ECO:0000256" key="6">
    <source>
        <dbReference type="ARBA" id="ARBA00023014"/>
    </source>
</evidence>
<dbReference type="Pfam" id="PF13459">
    <property type="entry name" value="Fer4_15"/>
    <property type="match status" value="1"/>
</dbReference>
<dbReference type="RefSeq" id="WP_317728448.1">
    <property type="nucleotide sequence ID" value="NZ_JAWLLC010000024.1"/>
</dbReference>
<dbReference type="Gene3D" id="3.30.70.20">
    <property type="match status" value="1"/>
</dbReference>
<name>A0AAE4RIB7_MYCIT</name>
<dbReference type="GO" id="GO:0009055">
    <property type="term" value="F:electron transfer activity"/>
    <property type="evidence" value="ECO:0007669"/>
    <property type="project" value="UniProtKB-UniRule"/>
</dbReference>
<evidence type="ECO:0000256" key="2">
    <source>
        <dbReference type="ARBA" id="ARBA00022448"/>
    </source>
</evidence>
<evidence type="ECO:0000256" key="4">
    <source>
        <dbReference type="ARBA" id="ARBA00022982"/>
    </source>
</evidence>
<accession>A0AAE4RIB7</accession>
<dbReference type="GO" id="GO:0051538">
    <property type="term" value="F:3 iron, 4 sulfur cluster binding"/>
    <property type="evidence" value="ECO:0007669"/>
    <property type="project" value="UniProtKB-KW"/>
</dbReference>
<evidence type="ECO:0000256" key="7">
    <source>
        <dbReference type="ARBA" id="ARBA00023291"/>
    </source>
</evidence>
<proteinExistence type="predicted"/>
<dbReference type="PANTHER" id="PTHR36923:SF3">
    <property type="entry name" value="FERREDOXIN"/>
    <property type="match status" value="1"/>
</dbReference>
<evidence type="ECO:0000256" key="8">
    <source>
        <dbReference type="RuleBase" id="RU368020"/>
    </source>
</evidence>
<comment type="cofactor">
    <cofactor evidence="1">
        <name>[3Fe-4S] cluster</name>
        <dbReference type="ChEBI" id="CHEBI:21137"/>
    </cofactor>
</comment>
<reference evidence="9" key="1">
    <citation type="submission" date="2023-10" db="EMBL/GenBank/DDBJ databases">
        <title>Characterization and genome sequence of Mycobacterium intracellulare ABSURDO, a novel pathogenic isolate with three colony morphotypes that vary in growth and acid-fastness.</title>
        <authorList>
            <person name="Jude B.A."/>
            <person name="Robinson R.T."/>
        </authorList>
    </citation>
    <scope>NUCLEOTIDE SEQUENCE</scope>
    <source>
        <strain evidence="9">ABSURDO Component B</strain>
    </source>
</reference>
<keyword evidence="2 8" id="KW-0813">Transport</keyword>
<dbReference type="Proteomes" id="UP001187143">
    <property type="component" value="Unassembled WGS sequence"/>
</dbReference>
<dbReference type="EMBL" id="JAWLLD010000025">
    <property type="protein sequence ID" value="MDV7014619.1"/>
    <property type="molecule type" value="Genomic_DNA"/>
</dbReference>
<dbReference type="PRINTS" id="PR00352">
    <property type="entry name" value="3FE4SFRDOXIN"/>
</dbReference>
<dbReference type="AlphaFoldDB" id="A0AAE4RIB7"/>
<dbReference type="InterPro" id="IPR001080">
    <property type="entry name" value="3Fe4S_ferredoxin"/>
</dbReference>
<evidence type="ECO:0000313" key="9">
    <source>
        <dbReference type="EMBL" id="MDV7014619.1"/>
    </source>
</evidence>
<gene>
    <name evidence="9" type="ORF">R4F53_20225</name>
</gene>
<comment type="caution">
    <text evidence="9">The sequence shown here is derived from an EMBL/GenBank/DDBJ whole genome shotgun (WGS) entry which is preliminary data.</text>
</comment>
<organism evidence="9 10">
    <name type="scientific">Mycobacterium intracellulare</name>
    <dbReference type="NCBI Taxonomy" id="1767"/>
    <lineage>
        <taxon>Bacteria</taxon>
        <taxon>Bacillati</taxon>
        <taxon>Actinomycetota</taxon>
        <taxon>Actinomycetes</taxon>
        <taxon>Mycobacteriales</taxon>
        <taxon>Mycobacteriaceae</taxon>
        <taxon>Mycobacterium</taxon>
        <taxon>Mycobacterium avium complex (MAC)</taxon>
    </lineage>
</organism>
<protein>
    <recommendedName>
        <fullName evidence="8">Ferredoxin</fullName>
    </recommendedName>
</protein>
<keyword evidence="7" id="KW-0003">3Fe-4S</keyword>
<dbReference type="GO" id="GO:0005506">
    <property type="term" value="F:iron ion binding"/>
    <property type="evidence" value="ECO:0007669"/>
    <property type="project" value="UniProtKB-UniRule"/>
</dbReference>